<dbReference type="PANTHER" id="PTHR30329">
    <property type="entry name" value="STATOR ELEMENT OF FLAGELLAR MOTOR COMPLEX"/>
    <property type="match status" value="1"/>
</dbReference>
<evidence type="ECO:0000313" key="5">
    <source>
        <dbReference type="Proteomes" id="UP000295304"/>
    </source>
</evidence>
<dbReference type="Proteomes" id="UP000295304">
    <property type="component" value="Unassembled WGS sequence"/>
</dbReference>
<dbReference type="SUPFAM" id="SSF103088">
    <property type="entry name" value="OmpA-like"/>
    <property type="match status" value="1"/>
</dbReference>
<dbReference type="GO" id="GO:0016020">
    <property type="term" value="C:membrane"/>
    <property type="evidence" value="ECO:0007669"/>
    <property type="project" value="UniProtKB-UniRule"/>
</dbReference>
<feature type="compositionally biased region" description="Polar residues" evidence="2">
    <location>
        <begin position="153"/>
        <end position="165"/>
    </location>
</feature>
<dbReference type="OrthoDB" id="8438623at2"/>
<dbReference type="InterPro" id="IPR006665">
    <property type="entry name" value="OmpA-like"/>
</dbReference>
<feature type="region of interest" description="Disordered" evidence="2">
    <location>
        <begin position="147"/>
        <end position="186"/>
    </location>
</feature>
<dbReference type="InterPro" id="IPR050330">
    <property type="entry name" value="Bact_OuterMem_StrucFunc"/>
</dbReference>
<gene>
    <name evidence="4" type="ORF">EDD55_102384</name>
</gene>
<keyword evidence="5" id="KW-1185">Reference proteome</keyword>
<evidence type="ECO:0000256" key="1">
    <source>
        <dbReference type="PROSITE-ProRule" id="PRU00473"/>
    </source>
</evidence>
<dbReference type="Pfam" id="PF00691">
    <property type="entry name" value="OmpA"/>
    <property type="match status" value="1"/>
</dbReference>
<feature type="compositionally biased region" description="Polar residues" evidence="2">
    <location>
        <begin position="86"/>
        <end position="99"/>
    </location>
</feature>
<dbReference type="InterPro" id="IPR036737">
    <property type="entry name" value="OmpA-like_sf"/>
</dbReference>
<feature type="compositionally biased region" description="Low complexity" evidence="2">
    <location>
        <begin position="124"/>
        <end position="134"/>
    </location>
</feature>
<dbReference type="CDD" id="cd07185">
    <property type="entry name" value="OmpA_C-like"/>
    <property type="match status" value="1"/>
</dbReference>
<dbReference type="AlphaFoldDB" id="A0A4R3JHR0"/>
<feature type="region of interest" description="Disordered" evidence="2">
    <location>
        <begin position="67"/>
        <end position="134"/>
    </location>
</feature>
<dbReference type="PANTHER" id="PTHR30329:SF21">
    <property type="entry name" value="LIPOPROTEIN YIAD-RELATED"/>
    <property type="match status" value="1"/>
</dbReference>
<evidence type="ECO:0000259" key="3">
    <source>
        <dbReference type="PROSITE" id="PS51123"/>
    </source>
</evidence>
<evidence type="ECO:0000256" key="2">
    <source>
        <dbReference type="SAM" id="MobiDB-lite"/>
    </source>
</evidence>
<reference evidence="4 5" key="1">
    <citation type="submission" date="2019-03" db="EMBL/GenBank/DDBJ databases">
        <title>Genomic Encyclopedia of Type Strains, Phase IV (KMG-IV): sequencing the most valuable type-strain genomes for metagenomic binning, comparative biology and taxonomic classification.</title>
        <authorList>
            <person name="Goeker M."/>
        </authorList>
    </citation>
    <scope>NUCLEOTIDE SEQUENCE [LARGE SCALE GENOMIC DNA]</scope>
    <source>
        <strain evidence="4 5">DSM 101688</strain>
    </source>
</reference>
<feature type="domain" description="OmpA-like" evidence="3">
    <location>
        <begin position="281"/>
        <end position="402"/>
    </location>
</feature>
<comment type="caution">
    <text evidence="4">The sequence shown here is derived from an EMBL/GenBank/DDBJ whole genome shotgun (WGS) entry which is preliminary data.</text>
</comment>
<protein>
    <submittedName>
        <fullName evidence="4">OmpA family protein</fullName>
    </submittedName>
</protein>
<dbReference type="Gene3D" id="3.30.1330.60">
    <property type="entry name" value="OmpA-like domain"/>
    <property type="match status" value="1"/>
</dbReference>
<accession>A0A4R3JHR0</accession>
<name>A0A4R3JHR0_9PROT</name>
<organism evidence="4 5">
    <name type="scientific">Varunaivibrio sulfuroxidans</name>
    <dbReference type="NCBI Taxonomy" id="1773489"/>
    <lineage>
        <taxon>Bacteria</taxon>
        <taxon>Pseudomonadati</taxon>
        <taxon>Pseudomonadota</taxon>
        <taxon>Alphaproteobacteria</taxon>
        <taxon>Rhodospirillales</taxon>
        <taxon>Magnetovibrionaceae</taxon>
        <taxon>Varunaivibrio</taxon>
    </lineage>
</organism>
<evidence type="ECO:0000313" key="4">
    <source>
        <dbReference type="EMBL" id="TCS64340.1"/>
    </source>
</evidence>
<keyword evidence="1" id="KW-0472">Membrane</keyword>
<dbReference type="EMBL" id="SLZW01000002">
    <property type="protein sequence ID" value="TCS64340.1"/>
    <property type="molecule type" value="Genomic_DNA"/>
</dbReference>
<sequence length="402" mass="40756">MADISGSRHGASERGAPTGLNPVTRLVALLALGAIAGCSSVPNAANPVEWYKSASDFFTGGDTAGQAKAPANGLVADKNAPKPQASKKTTPGETSSGLNSADGAQAYASEPIPRQSAPSSVLSETPPTAEAPAPAAQPVIAVTPEQIAPPPTQHTQTGQASDTSPPTAPENLGAVASKTSPLPPPVSPMAAANSEYGTVVIDGATAGRGAPEMSARKLAELTGANGAGGEAADSYKTVIISSDGVDTANVTESSGAIVPHKGELLFPSSAKTPGKPVAHGASSVGDLKVASILFANDSAGLDSRDVSILRAVRELQAERGGELRVVGHASSRTANMDPIRHKMLNFKLSVERADNVARKLVSLGVPKSAVQIVAVSDTEPLYYEVMPSGEAGNRRAEIFLVK</sequence>
<proteinExistence type="predicted"/>
<dbReference type="PROSITE" id="PS51123">
    <property type="entry name" value="OMPA_2"/>
    <property type="match status" value="1"/>
</dbReference>